<feature type="domain" description="NADP-dependent oxidoreductase" evidence="3">
    <location>
        <begin position="9"/>
        <end position="101"/>
    </location>
</feature>
<evidence type="ECO:0000259" key="3">
    <source>
        <dbReference type="Pfam" id="PF00248"/>
    </source>
</evidence>
<gene>
    <name evidence="4" type="primary">AAD14_17</name>
    <name evidence="4" type="ORF">VKT23_013530</name>
</gene>
<evidence type="ECO:0000313" key="5">
    <source>
        <dbReference type="Proteomes" id="UP001498398"/>
    </source>
</evidence>
<dbReference type="PANTHER" id="PTHR43364">
    <property type="entry name" value="NADH-SPECIFIC METHYLGLYOXAL REDUCTASE-RELATED"/>
    <property type="match status" value="1"/>
</dbReference>
<organism evidence="4 5">
    <name type="scientific">Marasmiellus scandens</name>
    <dbReference type="NCBI Taxonomy" id="2682957"/>
    <lineage>
        <taxon>Eukaryota</taxon>
        <taxon>Fungi</taxon>
        <taxon>Dikarya</taxon>
        <taxon>Basidiomycota</taxon>
        <taxon>Agaricomycotina</taxon>
        <taxon>Agaricomycetes</taxon>
        <taxon>Agaricomycetidae</taxon>
        <taxon>Agaricales</taxon>
        <taxon>Marasmiineae</taxon>
        <taxon>Omphalotaceae</taxon>
        <taxon>Marasmiellus</taxon>
    </lineage>
</organism>
<evidence type="ECO:0000256" key="1">
    <source>
        <dbReference type="ARBA" id="ARBA00022857"/>
    </source>
</evidence>
<dbReference type="SUPFAM" id="SSF51430">
    <property type="entry name" value="NAD(P)-linked oxidoreductase"/>
    <property type="match status" value="1"/>
</dbReference>
<evidence type="ECO:0000256" key="2">
    <source>
        <dbReference type="ARBA" id="ARBA00038157"/>
    </source>
</evidence>
<comment type="caution">
    <text evidence="4">The sequence shown here is derived from an EMBL/GenBank/DDBJ whole genome shotgun (WGS) entry which is preliminary data.</text>
</comment>
<dbReference type="Proteomes" id="UP001498398">
    <property type="component" value="Unassembled WGS sequence"/>
</dbReference>
<dbReference type="EMBL" id="JBANRG010000037">
    <property type="protein sequence ID" value="KAK7448800.1"/>
    <property type="molecule type" value="Genomic_DNA"/>
</dbReference>
<accession>A0ABR1J7H9</accession>
<evidence type="ECO:0000313" key="4">
    <source>
        <dbReference type="EMBL" id="KAK7448800.1"/>
    </source>
</evidence>
<proteinExistence type="inferred from homology"/>
<sequence length="164" mass="18146">MFFALGSFVLTKKRINGVNLARMDERHWVPEDETKMSHALEKVAKELGVKNIRAIAVAYVMQKAPNVFPIIGGRKVEHLVANLEALDIWLSDEQVNYLENIIPFNVGLPQAYFVRASFHSFGIDADISKGNGSQTSPVVSMTIHTQRMPVPHALPPPAMPVGSN</sequence>
<protein>
    <submittedName>
        <fullName evidence="4">Aryl-alcohol dehydrogenase aad14</fullName>
    </submittedName>
</protein>
<dbReference type="InterPro" id="IPR050523">
    <property type="entry name" value="AKR_Detox_Biosynth"/>
</dbReference>
<keyword evidence="5" id="KW-1185">Reference proteome</keyword>
<keyword evidence="1" id="KW-0521">NADP</keyword>
<dbReference type="InterPro" id="IPR036812">
    <property type="entry name" value="NAD(P)_OxRdtase_dom_sf"/>
</dbReference>
<dbReference type="InterPro" id="IPR023210">
    <property type="entry name" value="NADP_OxRdtase_dom"/>
</dbReference>
<dbReference type="PANTHER" id="PTHR43364:SF7">
    <property type="entry name" value="NADP-DEPENDENT OXIDOREDUCTASE DOMAIN-CONTAINING PROTEIN-RELATED"/>
    <property type="match status" value="1"/>
</dbReference>
<comment type="similarity">
    <text evidence="2">Belongs to the aldo/keto reductase family. Aldo/keto reductase 2 subfamily.</text>
</comment>
<name>A0ABR1J7H9_9AGAR</name>
<reference evidence="4 5" key="1">
    <citation type="submission" date="2024-01" db="EMBL/GenBank/DDBJ databases">
        <title>A draft genome for the cacao thread blight pathogen Marasmiellus scandens.</title>
        <authorList>
            <person name="Baruah I.K."/>
            <person name="Leung J."/>
            <person name="Bukari Y."/>
            <person name="Amoako-Attah I."/>
            <person name="Meinhardt L.W."/>
            <person name="Bailey B.A."/>
            <person name="Cohen S.P."/>
        </authorList>
    </citation>
    <scope>NUCLEOTIDE SEQUENCE [LARGE SCALE GENOMIC DNA]</scope>
    <source>
        <strain evidence="4 5">GH-19</strain>
    </source>
</reference>
<dbReference type="Pfam" id="PF00248">
    <property type="entry name" value="Aldo_ket_red"/>
    <property type="match status" value="1"/>
</dbReference>
<dbReference type="Gene3D" id="3.20.20.100">
    <property type="entry name" value="NADP-dependent oxidoreductase domain"/>
    <property type="match status" value="1"/>
</dbReference>